<name>A0A1X0VD17_LEUPS</name>
<proteinExistence type="predicted"/>
<comment type="caution">
    <text evidence="1">The sequence shown here is derived from an EMBL/GenBank/DDBJ whole genome shotgun (WGS) entry which is preliminary data.</text>
</comment>
<sequence length="91" mass="10808">MFKTDKRNYLKKFLENHPDLNDIEKQVIQNSIVNLGRPKVLQDKELTHLTKSFQRLSLDSKLSDDGKVLLKQLHRSDWFFGILYNLKFFGN</sequence>
<dbReference type="EMBL" id="MPLS01000020">
    <property type="protein sequence ID" value="ORI97590.1"/>
    <property type="molecule type" value="Genomic_DNA"/>
</dbReference>
<reference evidence="1 2" key="1">
    <citation type="journal article" date="2017" name="Front. Microbiol.">
        <title>Genomic Characterization of Dairy Associated Leuconostoc Species and Diversity of Leuconostocs in Undefined Mixed Mesophilic Starter Cultures.</title>
        <authorList>
            <person name="Frantzen C.A."/>
            <person name="Kot W."/>
            <person name="Pedersen T.B."/>
            <person name="Ardo Y.M."/>
            <person name="Broadbent J.R."/>
            <person name="Neve H."/>
            <person name="Hansen L.H."/>
            <person name="Dal Bello F."/>
            <person name="Ostlie H.M."/>
            <person name="Kleppen H.P."/>
            <person name="Vogensen F.K."/>
            <person name="Holo H."/>
        </authorList>
    </citation>
    <scope>NUCLEOTIDE SEQUENCE [LARGE SCALE GENOMIC DNA]</scope>
    <source>
        <strain evidence="1 2">LMGCF08</strain>
    </source>
</reference>
<dbReference type="RefSeq" id="WP_004915732.1">
    <property type="nucleotide sequence ID" value="NZ_MPLS01000020.1"/>
</dbReference>
<gene>
    <name evidence="1" type="ORF">BMR96_06335</name>
</gene>
<dbReference type="AlphaFoldDB" id="A0A1X0VD17"/>
<evidence type="ECO:0000313" key="1">
    <source>
        <dbReference type="EMBL" id="ORI97590.1"/>
    </source>
</evidence>
<protein>
    <recommendedName>
        <fullName evidence="3">Bacteriocin immunity protein</fullName>
    </recommendedName>
</protein>
<dbReference type="Proteomes" id="UP000192288">
    <property type="component" value="Unassembled WGS sequence"/>
</dbReference>
<dbReference type="STRING" id="33968.BMS77_03575"/>
<organism evidence="1 2">
    <name type="scientific">Leuconostoc pseudomesenteroides</name>
    <dbReference type="NCBI Taxonomy" id="33968"/>
    <lineage>
        <taxon>Bacteria</taxon>
        <taxon>Bacillati</taxon>
        <taxon>Bacillota</taxon>
        <taxon>Bacilli</taxon>
        <taxon>Lactobacillales</taxon>
        <taxon>Lactobacillaceae</taxon>
        <taxon>Leuconostoc</taxon>
    </lineage>
</organism>
<dbReference type="eggNOG" id="ENOG5032QHT">
    <property type="taxonomic scope" value="Bacteria"/>
</dbReference>
<accession>A0A1X0VD17</accession>
<evidence type="ECO:0008006" key="3">
    <source>
        <dbReference type="Google" id="ProtNLM"/>
    </source>
</evidence>
<evidence type="ECO:0000313" key="2">
    <source>
        <dbReference type="Proteomes" id="UP000192288"/>
    </source>
</evidence>